<dbReference type="VEuPathDB" id="AmoebaDB:DICPUDRAFT_21133"/>
<dbReference type="KEGG" id="dpp:DICPUDRAFT_21133"/>
<accession>F0ZUA6</accession>
<dbReference type="RefSeq" id="XP_003291007.1">
    <property type="nucleotide sequence ID" value="XM_003290959.1"/>
</dbReference>
<dbReference type="InParanoid" id="F0ZUA6"/>
<dbReference type="eggNOG" id="ENOG502RIH4">
    <property type="taxonomic scope" value="Eukaryota"/>
</dbReference>
<dbReference type="AlphaFoldDB" id="F0ZUA6"/>
<dbReference type="PROSITE" id="PS01031">
    <property type="entry name" value="SHSP"/>
    <property type="match status" value="1"/>
</dbReference>
<evidence type="ECO:0000256" key="2">
    <source>
        <dbReference type="RuleBase" id="RU003616"/>
    </source>
</evidence>
<evidence type="ECO:0000259" key="3">
    <source>
        <dbReference type="PROSITE" id="PS01031"/>
    </source>
</evidence>
<dbReference type="InterPro" id="IPR008978">
    <property type="entry name" value="HSP20-like_chaperone"/>
</dbReference>
<dbReference type="EMBL" id="GL871191">
    <property type="protein sequence ID" value="EGC32473.1"/>
    <property type="molecule type" value="Genomic_DNA"/>
</dbReference>
<protein>
    <recommendedName>
        <fullName evidence="3">SHSP domain-containing protein</fullName>
    </recommendedName>
</protein>
<dbReference type="Pfam" id="PF00011">
    <property type="entry name" value="HSP20"/>
    <property type="match status" value="1"/>
</dbReference>
<name>F0ZUA6_DICPU</name>
<comment type="similarity">
    <text evidence="1 2">Belongs to the small heat shock protein (HSP20) family.</text>
</comment>
<keyword evidence="5" id="KW-1185">Reference proteome</keyword>
<feature type="domain" description="SHSP" evidence="3">
    <location>
        <begin position="14"/>
        <end position="113"/>
    </location>
</feature>
<evidence type="ECO:0000256" key="1">
    <source>
        <dbReference type="PROSITE-ProRule" id="PRU00285"/>
    </source>
</evidence>
<dbReference type="Gene3D" id="2.60.40.790">
    <property type="match status" value="1"/>
</dbReference>
<organism evidence="4 5">
    <name type="scientific">Dictyostelium purpureum</name>
    <name type="common">Slime mold</name>
    <dbReference type="NCBI Taxonomy" id="5786"/>
    <lineage>
        <taxon>Eukaryota</taxon>
        <taxon>Amoebozoa</taxon>
        <taxon>Evosea</taxon>
        <taxon>Eumycetozoa</taxon>
        <taxon>Dictyostelia</taxon>
        <taxon>Dictyosteliales</taxon>
        <taxon>Dictyosteliaceae</taxon>
        <taxon>Dictyostelium</taxon>
    </lineage>
</organism>
<proteinExistence type="inferred from homology"/>
<feature type="non-terminal residue" evidence="4">
    <location>
        <position position="1"/>
    </location>
</feature>
<evidence type="ECO:0000313" key="5">
    <source>
        <dbReference type="Proteomes" id="UP000001064"/>
    </source>
</evidence>
<dbReference type="InterPro" id="IPR002068">
    <property type="entry name" value="A-crystallin/Hsp20_dom"/>
</dbReference>
<reference evidence="5" key="1">
    <citation type="journal article" date="2011" name="Genome Biol.">
        <title>Comparative genomics of the social amoebae Dictyostelium discoideum and Dictyostelium purpureum.</title>
        <authorList>
            <consortium name="US DOE Joint Genome Institute (JGI-PGF)"/>
            <person name="Sucgang R."/>
            <person name="Kuo A."/>
            <person name="Tian X."/>
            <person name="Salerno W."/>
            <person name="Parikh A."/>
            <person name="Feasley C.L."/>
            <person name="Dalin E."/>
            <person name="Tu H."/>
            <person name="Huang E."/>
            <person name="Barry K."/>
            <person name="Lindquist E."/>
            <person name="Shapiro H."/>
            <person name="Bruce D."/>
            <person name="Schmutz J."/>
            <person name="Salamov A."/>
            <person name="Fey P."/>
            <person name="Gaudet P."/>
            <person name="Anjard C."/>
            <person name="Babu M.M."/>
            <person name="Basu S."/>
            <person name="Bushmanova Y."/>
            <person name="van der Wel H."/>
            <person name="Katoh-Kurasawa M."/>
            <person name="Dinh C."/>
            <person name="Coutinho P.M."/>
            <person name="Saito T."/>
            <person name="Elias M."/>
            <person name="Schaap P."/>
            <person name="Kay R.R."/>
            <person name="Henrissat B."/>
            <person name="Eichinger L."/>
            <person name="Rivero F."/>
            <person name="Putnam N.H."/>
            <person name="West C.M."/>
            <person name="Loomis W.F."/>
            <person name="Chisholm R.L."/>
            <person name="Shaulsky G."/>
            <person name="Strassmann J.E."/>
            <person name="Queller D.C."/>
            <person name="Kuspa A."/>
            <person name="Grigoriev I.V."/>
        </authorList>
    </citation>
    <scope>NUCLEOTIDE SEQUENCE [LARGE SCALE GENOMIC DNA]</scope>
    <source>
        <strain evidence="5">QSDP1</strain>
    </source>
</reference>
<gene>
    <name evidence="4" type="ORF">DICPUDRAFT_21133</name>
</gene>
<dbReference type="SUPFAM" id="SSF49764">
    <property type="entry name" value="HSP20-like chaperones"/>
    <property type="match status" value="1"/>
</dbReference>
<dbReference type="CDD" id="cd00298">
    <property type="entry name" value="ACD_sHsps_p23-like"/>
    <property type="match status" value="1"/>
</dbReference>
<dbReference type="GeneID" id="10508851"/>
<feature type="non-terminal residue" evidence="4">
    <location>
        <position position="113"/>
    </location>
</feature>
<sequence length="113" mass="13053">NNPQKQNLELPQRNESSFLEPKTFISECRKYINIELELAGVNKSNISISFKDSILIIMAKKNLSYQNFNGTFYRNPRSLGTYKRILKIGVNAIDRNSIKSSFIDNVLILRINK</sequence>
<evidence type="ECO:0000313" key="4">
    <source>
        <dbReference type="EMBL" id="EGC32473.1"/>
    </source>
</evidence>
<dbReference type="Proteomes" id="UP000001064">
    <property type="component" value="Unassembled WGS sequence"/>
</dbReference>